<dbReference type="FunCoup" id="P91530">
    <property type="interactions" value="10"/>
</dbReference>
<dbReference type="OrthoDB" id="5775722at2759"/>
<dbReference type="UCSC" id="W09C3.3">
    <property type="organism name" value="c. elegans"/>
</dbReference>
<keyword evidence="2" id="KW-0489">Methyltransferase</keyword>
<dbReference type="AlphaFoldDB" id="P91530"/>
<dbReference type="OMA" id="IDYLWMD"/>
<dbReference type="GeneID" id="189311"/>
<dbReference type="HOGENOM" id="CLU_054633_2_0_1"/>
<accession>P91530</accession>
<dbReference type="PANTHER" id="PTHR22989">
    <property type="entry name" value="UNCHARACTERIZED DUF13 C.ELEGANS"/>
    <property type="match status" value="1"/>
</dbReference>
<dbReference type="PhylomeDB" id="P91530"/>
<dbReference type="eggNOG" id="KOG1769">
    <property type="taxonomic scope" value="Eukaryota"/>
</dbReference>
<dbReference type="WormBase" id="W09C3.3">
    <property type="protein sequence ID" value="CE45594"/>
    <property type="gene ID" value="WBGene00021111"/>
</dbReference>
<dbReference type="GO" id="GO:0032259">
    <property type="term" value="P:methylation"/>
    <property type="evidence" value="ECO:0007669"/>
    <property type="project" value="UniProtKB-KW"/>
</dbReference>
<reference evidence="2 3" key="1">
    <citation type="journal article" date="1998" name="Science">
        <title>Genome sequence of the nematode C. elegans: a platform for investigating biology.</title>
        <authorList>
            <consortium name="The C. elegans sequencing consortium"/>
            <person name="Sulson J.E."/>
            <person name="Waterston R."/>
        </authorList>
    </citation>
    <scope>NUCLEOTIDE SEQUENCE [LARGE SCALE GENOMIC DNA]</scope>
    <source>
        <strain evidence="2 3">Bristol N2</strain>
    </source>
</reference>
<dbReference type="Pfam" id="PF05050">
    <property type="entry name" value="Methyltransf_21"/>
    <property type="match status" value="1"/>
</dbReference>
<dbReference type="RefSeq" id="NP_491428.3">
    <property type="nucleotide sequence ID" value="NM_059027.3"/>
</dbReference>
<organism evidence="2 3">
    <name type="scientific">Caenorhabditis elegans</name>
    <dbReference type="NCBI Taxonomy" id="6239"/>
    <lineage>
        <taxon>Eukaryota</taxon>
        <taxon>Metazoa</taxon>
        <taxon>Ecdysozoa</taxon>
        <taxon>Nematoda</taxon>
        <taxon>Chromadorea</taxon>
        <taxon>Rhabditida</taxon>
        <taxon>Rhabditina</taxon>
        <taxon>Rhabditomorpha</taxon>
        <taxon>Rhabditoidea</taxon>
        <taxon>Rhabditidae</taxon>
        <taxon>Peloderinae</taxon>
        <taxon>Caenorhabditis</taxon>
    </lineage>
</organism>
<evidence type="ECO:0000313" key="3">
    <source>
        <dbReference type="Proteomes" id="UP000001940"/>
    </source>
</evidence>
<evidence type="ECO:0000259" key="1">
    <source>
        <dbReference type="Pfam" id="PF05050"/>
    </source>
</evidence>
<gene>
    <name evidence="2" type="ORF">CELE_W09C3.3</name>
    <name evidence="2 4" type="ORF">W09C3.3</name>
</gene>
<dbReference type="CTD" id="189311"/>
<dbReference type="AGR" id="WB:WBGene00021111"/>
<protein>
    <submittedName>
        <fullName evidence="2">Methyltransferase FkbM domain-containing protein</fullName>
    </submittedName>
</protein>
<keyword evidence="2" id="KW-0808">Transferase</keyword>
<dbReference type="Proteomes" id="UP000001940">
    <property type="component" value="Chromosome I"/>
</dbReference>
<evidence type="ECO:0000313" key="2">
    <source>
        <dbReference type="EMBL" id="CCD64238.1"/>
    </source>
</evidence>
<dbReference type="InterPro" id="IPR006342">
    <property type="entry name" value="FkbM_mtfrase"/>
</dbReference>
<dbReference type="EMBL" id="BX284601">
    <property type="protein sequence ID" value="CCD64238.1"/>
    <property type="molecule type" value="Genomic_DNA"/>
</dbReference>
<dbReference type="Bgee" id="WBGene00021111">
    <property type="expression patterns" value="Expressed in pharyngeal muscle cell (C elegans) and 2 other cell types or tissues"/>
</dbReference>
<feature type="domain" description="Methyltransferase FkbM" evidence="1">
    <location>
        <begin position="92"/>
        <end position="284"/>
    </location>
</feature>
<dbReference type="GO" id="GO:0008168">
    <property type="term" value="F:methyltransferase activity"/>
    <property type="evidence" value="ECO:0007669"/>
    <property type="project" value="UniProtKB-KW"/>
</dbReference>
<name>P91530_CAEEL</name>
<evidence type="ECO:0000313" key="4">
    <source>
        <dbReference type="WormBase" id="W09C3.3"/>
    </source>
</evidence>
<keyword evidence="3" id="KW-1185">Reference proteome</keyword>
<dbReference type="PaxDb" id="6239-W09C3.3"/>
<dbReference type="InParanoid" id="P91530"/>
<proteinExistence type="predicted"/>
<sequence length="297" mass="34554">MNMVFKYIFLITCCFAIIVLLHKTDKITRNGKTLIQLNSFKPKFFEEWNSCVAQKFLDITTNAEDFWNSFKGKSRTCDFDTNVHQSLRAIPLKNSDEVKYAILPVRNTLKDVFITLGIGQDISAEVAFQKEMHNIGHNVTFYGADPIVEGNSVLYSKIGKYFPFAVGEKAGFSMASVLSKGEYISMPVVHVDLYYFLKEVLGEKVIDYLWMDSEYSEYGTFDIFYKNGKLEQLGITFCQMSLEVHNPSKEQKEQFMTFIKRLVEEKSFGFFFSDNVGHMRMWLFNFESEYCVRKFFN</sequence>
<dbReference type="PANTHER" id="PTHR22989:SF12">
    <property type="entry name" value="METHYLTRANSFERASE FKBM DOMAIN-CONTAINING PROTEIN"/>
    <property type="match status" value="1"/>
</dbReference>
<dbReference type="KEGG" id="cel:CELE_W09C3.3"/>